<dbReference type="Proteomes" id="UP000070089">
    <property type="component" value="Unassembled WGS sequence"/>
</dbReference>
<name>A0A132NNA9_GIAIN</name>
<dbReference type="AlphaFoldDB" id="A0A132NNA9"/>
<feature type="region of interest" description="Disordered" evidence="1">
    <location>
        <begin position="196"/>
        <end position="254"/>
    </location>
</feature>
<organism evidence="2 3">
    <name type="scientific">Giardia duodenalis assemblage B</name>
    <dbReference type="NCBI Taxonomy" id="1394984"/>
    <lineage>
        <taxon>Eukaryota</taxon>
        <taxon>Metamonada</taxon>
        <taxon>Diplomonadida</taxon>
        <taxon>Hexamitidae</taxon>
        <taxon>Giardiinae</taxon>
        <taxon>Giardia</taxon>
    </lineage>
</organism>
<proteinExistence type="predicted"/>
<accession>A0A132NNA9</accession>
<feature type="compositionally biased region" description="Basic and acidic residues" evidence="1">
    <location>
        <begin position="234"/>
        <end position="246"/>
    </location>
</feature>
<comment type="caution">
    <text evidence="2">The sequence shown here is derived from an EMBL/GenBank/DDBJ whole genome shotgun (WGS) entry which is preliminary data.</text>
</comment>
<evidence type="ECO:0000256" key="1">
    <source>
        <dbReference type="SAM" id="MobiDB-lite"/>
    </source>
</evidence>
<evidence type="ECO:0000313" key="3">
    <source>
        <dbReference type="Proteomes" id="UP000070089"/>
    </source>
</evidence>
<reference evidence="2 3" key="1">
    <citation type="journal article" date="2015" name="Mol. Biochem. Parasitol.">
        <title>Identification of polymorphic genes for use in assemblage B genotyping assays through comparative genomics of multiple assemblage B Giardia duodenalis isolates.</title>
        <authorList>
            <person name="Wielinga C."/>
            <person name="Thompson R.C."/>
            <person name="Monis P."/>
            <person name="Ryan U."/>
        </authorList>
    </citation>
    <scope>NUCLEOTIDE SEQUENCE [LARGE SCALE GENOMIC DNA]</scope>
    <source>
        <strain evidence="2 3">BAH15c1</strain>
    </source>
</reference>
<dbReference type="EMBL" id="JXTI01000177">
    <property type="protein sequence ID" value="KWX11526.1"/>
    <property type="molecule type" value="Genomic_DNA"/>
</dbReference>
<sequence length="437" mass="49493">MRMAPQEDVIADEQNTLALSVYHAPHAFDHTEIAMTRYQRFIDMLDHPVNYQSTDPGSYSGYHQRQMQFTALKAARSQQQRERNVQRKLGTGMELLTNVDLAAIQGFQKEAREAMLDYRRQLDSQAVSTPEYFPEVPAGWTGNPKQPDRVLISAECVEKRSDAQSSVVLTKTIEARPFQRQDPAYLNSMERKLLAKKQAEHSAAQADQDAKQSKNKKPPQSAPKDTLDQVTLAPEERITEEPEALVRDTSNFTPTPQSLIVQRMDNLQRLRNAVNIVIMQNRAQKALRQIQSAYAEFLPIYLRRHQESTTSSMPQQRRLVALLLERQCAENATKTHTELLTLVDKHADKLKDKSDTEPPILTFNTSLTFRPPPITLPNSHSSTPTDNSALHTTMSVNRSIPELLFYRFGCIGGCNDKLRIDGEAVRAEQASILAELM</sequence>
<dbReference type="OrthoDB" id="10255756at2759"/>
<dbReference type="VEuPathDB" id="GiardiaDB:QR46_4517"/>
<protein>
    <submittedName>
        <fullName evidence="2">Uncharacterized protein</fullName>
    </submittedName>
</protein>
<evidence type="ECO:0000313" key="2">
    <source>
        <dbReference type="EMBL" id="KWX11526.1"/>
    </source>
</evidence>
<gene>
    <name evidence="2" type="ORF">QR46_4517</name>
</gene>